<evidence type="ECO:0000313" key="2">
    <source>
        <dbReference type="Proteomes" id="UP000038045"/>
    </source>
</evidence>
<feature type="compositionally biased region" description="Low complexity" evidence="1">
    <location>
        <begin position="55"/>
        <end position="67"/>
    </location>
</feature>
<keyword evidence="2" id="KW-1185">Reference proteome</keyword>
<protein>
    <submittedName>
        <fullName evidence="3">Ras-associating domain-containing protein</fullName>
    </submittedName>
</protein>
<evidence type="ECO:0000313" key="3">
    <source>
        <dbReference type="WBParaSite" id="PTRK_0000637900.1"/>
    </source>
</evidence>
<proteinExistence type="predicted"/>
<evidence type="ECO:0000256" key="1">
    <source>
        <dbReference type="SAM" id="MobiDB-lite"/>
    </source>
</evidence>
<sequence>MAKLVFKSSEEGVQQLPEIIERLHNVLVRSHSDYDIDFTISISKISPKQYNGNRTLTDSTTSTINTSKYTKSKDNNKNLSSMPTSSIIQQSSGSYIDLVKLKQEQEANAKKFDNISRSLISSRPHRR</sequence>
<feature type="region of interest" description="Disordered" evidence="1">
    <location>
        <begin position="49"/>
        <end position="86"/>
    </location>
</feature>
<organism evidence="2 3">
    <name type="scientific">Parastrongyloides trichosuri</name>
    <name type="common">Possum-specific nematode worm</name>
    <dbReference type="NCBI Taxonomy" id="131310"/>
    <lineage>
        <taxon>Eukaryota</taxon>
        <taxon>Metazoa</taxon>
        <taxon>Ecdysozoa</taxon>
        <taxon>Nematoda</taxon>
        <taxon>Chromadorea</taxon>
        <taxon>Rhabditida</taxon>
        <taxon>Tylenchina</taxon>
        <taxon>Panagrolaimomorpha</taxon>
        <taxon>Strongyloidoidea</taxon>
        <taxon>Strongyloididae</taxon>
        <taxon>Parastrongyloides</taxon>
    </lineage>
</organism>
<accession>A0A0N4ZF47</accession>
<reference evidence="3" key="1">
    <citation type="submission" date="2017-02" db="UniProtKB">
        <authorList>
            <consortium name="WormBaseParasite"/>
        </authorList>
    </citation>
    <scope>IDENTIFICATION</scope>
</reference>
<dbReference type="Proteomes" id="UP000038045">
    <property type="component" value="Unplaced"/>
</dbReference>
<dbReference type="WBParaSite" id="PTRK_0000637900.1">
    <property type="protein sequence ID" value="PTRK_0000637900.1"/>
    <property type="gene ID" value="PTRK_0000637900"/>
</dbReference>
<dbReference type="AlphaFoldDB" id="A0A0N4ZF47"/>
<name>A0A0N4ZF47_PARTI</name>